<keyword evidence="2" id="KW-1185">Reference proteome</keyword>
<accession>A0ABT0E471</accession>
<reference evidence="1" key="1">
    <citation type="submission" date="2022-04" db="EMBL/GenBank/DDBJ databases">
        <title>Alcanivorax sp. CY1518 draft genome sequence.</title>
        <authorList>
            <person name="Zhao G."/>
            <person name="An M."/>
        </authorList>
    </citation>
    <scope>NUCLEOTIDE SEQUENCE</scope>
    <source>
        <strain evidence="1">CY1518</strain>
    </source>
</reference>
<evidence type="ECO:0000313" key="2">
    <source>
        <dbReference type="Proteomes" id="UP001165524"/>
    </source>
</evidence>
<keyword evidence="1" id="KW-0378">Hydrolase</keyword>
<dbReference type="Gene3D" id="1.10.340.30">
    <property type="entry name" value="Hypothetical protein, domain 2"/>
    <property type="match status" value="1"/>
</dbReference>
<dbReference type="SUPFAM" id="SSF48150">
    <property type="entry name" value="DNA-glycosylase"/>
    <property type="match status" value="1"/>
</dbReference>
<dbReference type="PANTHER" id="PTHR30037:SF3">
    <property type="entry name" value="BLR0857 PROTEIN"/>
    <property type="match status" value="1"/>
</dbReference>
<dbReference type="Pfam" id="PF03352">
    <property type="entry name" value="Adenine_glyco"/>
    <property type="match status" value="1"/>
</dbReference>
<dbReference type="InterPro" id="IPR052891">
    <property type="entry name" value="DNA-3mA_glycosylase"/>
</dbReference>
<dbReference type="EC" id="3.2.2.20" evidence="1"/>
<protein>
    <submittedName>
        <fullName evidence="1">DNA-3-methyladenine glycosylase I</fullName>
        <ecNumber evidence="1">3.2.2.20</ecNumber>
    </submittedName>
</protein>
<dbReference type="EMBL" id="JALKII010000001">
    <property type="protein sequence ID" value="MCK0536620.1"/>
    <property type="molecule type" value="Genomic_DNA"/>
</dbReference>
<dbReference type="PANTHER" id="PTHR30037">
    <property type="entry name" value="DNA-3-METHYLADENINE GLYCOSYLASE 1"/>
    <property type="match status" value="1"/>
</dbReference>
<sequence>MRPFAELYELACRRKGSEAAVRERLPEVLSPAALQQRSDAFYLSLMMRRIFRAGLSHGMVDARWPAFEDAFFGFEPEKLVLMPDTMLDQRLQDPRLIRHAAKMQAIRFNAQMVRDISLEHGGFGRLLAEWPDQDIVGLWLVLARRGKQLGGHSAPAFLRMAGRDTWYPTDDVRAALVANGVVERALTSQRDKRAAQAAINTWQAESGLPQAHISRILAMTIG</sequence>
<name>A0ABT0E471_9GAMM</name>
<dbReference type="GO" id="GO:0008725">
    <property type="term" value="F:DNA-3-methyladenine glycosylase activity"/>
    <property type="evidence" value="ECO:0007669"/>
    <property type="project" value="UniProtKB-EC"/>
</dbReference>
<dbReference type="Proteomes" id="UP001165524">
    <property type="component" value="Unassembled WGS sequence"/>
</dbReference>
<evidence type="ECO:0000313" key="1">
    <source>
        <dbReference type="EMBL" id="MCK0536620.1"/>
    </source>
</evidence>
<dbReference type="InterPro" id="IPR011257">
    <property type="entry name" value="DNA_glycosylase"/>
</dbReference>
<gene>
    <name evidence="1" type="ORF">MU846_02765</name>
</gene>
<comment type="caution">
    <text evidence="1">The sequence shown here is derived from an EMBL/GenBank/DDBJ whole genome shotgun (WGS) entry which is preliminary data.</text>
</comment>
<dbReference type="InterPro" id="IPR005019">
    <property type="entry name" value="Adenine_glyco"/>
</dbReference>
<organism evidence="1 2">
    <name type="scientific">Alcanivorax quisquiliarum</name>
    <dbReference type="NCBI Taxonomy" id="2933565"/>
    <lineage>
        <taxon>Bacteria</taxon>
        <taxon>Pseudomonadati</taxon>
        <taxon>Pseudomonadota</taxon>
        <taxon>Gammaproteobacteria</taxon>
        <taxon>Oceanospirillales</taxon>
        <taxon>Alcanivoracaceae</taxon>
        <taxon>Alcanivorax</taxon>
    </lineage>
</organism>
<keyword evidence="1" id="KW-0326">Glycosidase</keyword>
<proteinExistence type="predicted"/>
<dbReference type="RefSeq" id="WP_246948082.1">
    <property type="nucleotide sequence ID" value="NZ_JALKII010000001.1"/>
</dbReference>